<dbReference type="AlphaFoldDB" id="A0ABD1EPS4"/>
<comment type="subcellular location">
    <subcellularLocation>
        <location evidence="1 13">Mitochondrion inner membrane</location>
        <topology evidence="1 13">Peripheral membrane protein</topology>
        <orientation evidence="1 13">Matrix side</orientation>
    </subcellularLocation>
</comment>
<evidence type="ECO:0000256" key="7">
    <source>
        <dbReference type="ARBA" id="ARBA00022792"/>
    </source>
</evidence>
<keyword evidence="7 13" id="KW-0999">Mitochondrion inner membrane</keyword>
<evidence type="ECO:0000256" key="5">
    <source>
        <dbReference type="ARBA" id="ARBA00022617"/>
    </source>
</evidence>
<dbReference type="GO" id="GO:0006123">
    <property type="term" value="P:mitochondrial electron transport, cytochrome c to oxygen"/>
    <property type="evidence" value="ECO:0007669"/>
    <property type="project" value="UniProtKB-UniRule"/>
</dbReference>
<evidence type="ECO:0000256" key="11">
    <source>
        <dbReference type="ARBA" id="ARBA00023136"/>
    </source>
</evidence>
<name>A0ABD1EPS4_HYPHA</name>
<organism evidence="14 15">
    <name type="scientific">Hypothenemus hampei</name>
    <name type="common">Coffee berry borer</name>
    <dbReference type="NCBI Taxonomy" id="57062"/>
    <lineage>
        <taxon>Eukaryota</taxon>
        <taxon>Metazoa</taxon>
        <taxon>Ecdysozoa</taxon>
        <taxon>Arthropoda</taxon>
        <taxon>Hexapoda</taxon>
        <taxon>Insecta</taxon>
        <taxon>Pterygota</taxon>
        <taxon>Neoptera</taxon>
        <taxon>Endopterygota</taxon>
        <taxon>Coleoptera</taxon>
        <taxon>Polyphaga</taxon>
        <taxon>Cucujiformia</taxon>
        <taxon>Curculionidae</taxon>
        <taxon>Scolytinae</taxon>
        <taxon>Hypothenemus</taxon>
    </lineage>
</organism>
<keyword evidence="9 13" id="KW-0408">Iron</keyword>
<dbReference type="GO" id="GO:0045277">
    <property type="term" value="C:respiratory chain complex IV"/>
    <property type="evidence" value="ECO:0007669"/>
    <property type="project" value="UniProtKB-UniRule"/>
</dbReference>
<dbReference type="PANTHER" id="PTHR14200:SF11">
    <property type="entry name" value="CYTOCHROME C OXIDASE SUBUNIT 5A, MITOCHONDRIAL"/>
    <property type="match status" value="1"/>
</dbReference>
<dbReference type="EMBL" id="JBDJPC010000005">
    <property type="protein sequence ID" value="KAL1500778.1"/>
    <property type="molecule type" value="Genomic_DNA"/>
</dbReference>
<dbReference type="Gene3D" id="1.25.40.40">
    <property type="entry name" value="Cytochrome c oxidase, subunit Va/VI"/>
    <property type="match status" value="1"/>
</dbReference>
<dbReference type="GO" id="GO:0005743">
    <property type="term" value="C:mitochondrial inner membrane"/>
    <property type="evidence" value="ECO:0007669"/>
    <property type="project" value="UniProtKB-SubCell"/>
</dbReference>
<evidence type="ECO:0000256" key="10">
    <source>
        <dbReference type="ARBA" id="ARBA00023128"/>
    </source>
</evidence>
<evidence type="ECO:0000313" key="15">
    <source>
        <dbReference type="Proteomes" id="UP001566132"/>
    </source>
</evidence>
<dbReference type="CDD" id="cd00923">
    <property type="entry name" value="Cyt_c_Oxidase_Va"/>
    <property type="match status" value="1"/>
</dbReference>
<comment type="function">
    <text evidence="13">Component of the cytochrome c oxidase, the last enzyme in the mitochondrial electron transport chain which drives oxidative phosphorylation. The respiratory chain contains 3 multisubunit complexes succinate dehydrogenase (complex II, CII), ubiquinol-cytochrome c oxidoreductase (cytochrome b-c1 complex, complex III, CIII) and cytochrome c oxidase (complex IV, CIV), that cooperate to transfer electrons derived from NADH and succinate to molecular oxygen, creating an electrochemical gradient over the inner membrane that drives transmembrane transport and the ATP synthase. Cytochrome c oxidase is the component of the respiratory chain that catalyzes the reduction of oxygen to water. Electrons originating from reduced cytochrome c in the intermembrane space (IMS) are transferred via the dinuclear copper A center (CU(A)) of subunit 2 and heme A of subunit 1 to the active site in subunit 1, a binuclear center (BNC) formed by heme A3 and copper B (CU(B)). The BNC reduces molecular oxygen to 2 water molecules using 4 electrons from cytochrome c in the IMS and 4 protons from the mitochondrial matrix.</text>
</comment>
<evidence type="ECO:0000256" key="9">
    <source>
        <dbReference type="ARBA" id="ARBA00023004"/>
    </source>
</evidence>
<keyword evidence="15" id="KW-1185">Reference proteome</keyword>
<dbReference type="Proteomes" id="UP001566132">
    <property type="component" value="Unassembled WGS sequence"/>
</dbReference>
<accession>A0ABD1EPS4</accession>
<keyword evidence="8 13" id="KW-0809">Transit peptide</keyword>
<keyword evidence="5 13" id="KW-0349">Heme</keyword>
<gene>
    <name evidence="14" type="ORF">ABEB36_006223</name>
</gene>
<dbReference type="PANTHER" id="PTHR14200">
    <property type="entry name" value="CYTOCHROME C OXIDASE POLYPEPTIDE"/>
    <property type="match status" value="1"/>
</dbReference>
<dbReference type="Pfam" id="PF02284">
    <property type="entry name" value="COX5A"/>
    <property type="match status" value="1"/>
</dbReference>
<evidence type="ECO:0000256" key="13">
    <source>
        <dbReference type="RuleBase" id="RU368103"/>
    </source>
</evidence>
<dbReference type="InterPro" id="IPR036545">
    <property type="entry name" value="Cyt_c_oxidase_su5A/6_sf"/>
</dbReference>
<keyword evidence="10 13" id="KW-0496">Mitochondrion</keyword>
<evidence type="ECO:0000256" key="4">
    <source>
        <dbReference type="ARBA" id="ARBA00021968"/>
    </source>
</evidence>
<proteinExistence type="inferred from homology"/>
<evidence type="ECO:0000256" key="12">
    <source>
        <dbReference type="ARBA" id="ARBA00031049"/>
    </source>
</evidence>
<keyword evidence="6 13" id="KW-0479">Metal-binding</keyword>
<dbReference type="GO" id="GO:0046872">
    <property type="term" value="F:metal ion binding"/>
    <property type="evidence" value="ECO:0007669"/>
    <property type="project" value="UniProtKB-UniRule"/>
</dbReference>
<comment type="subunit">
    <text evidence="13">Component of the cytochrome c oxidase (complex IV, CIV), a multisubunit enzyme composed of a catalytic core of 3 subunits and several supernumerary subunits. The complex exists as a monomer or a dimer and forms supercomplexes (SCs) in the inner mitochondrial membrane with ubiquinol-cytochrome c oxidoreductase (cytochrome b-c1 complex, complex III, CIII).</text>
</comment>
<comment type="caution">
    <text evidence="14">The sequence shown here is derived from an EMBL/GenBank/DDBJ whole genome shotgun (WGS) entry which is preliminary data.</text>
</comment>
<evidence type="ECO:0000256" key="1">
    <source>
        <dbReference type="ARBA" id="ARBA00004443"/>
    </source>
</evidence>
<comment type="similarity">
    <text evidence="3 13">Belongs to the cytochrome c oxidase subunit 5A family.</text>
</comment>
<evidence type="ECO:0000256" key="2">
    <source>
        <dbReference type="ARBA" id="ARBA00004673"/>
    </source>
</evidence>
<sequence length="165" mass="19216">MSLIRILTRSTGLFRQVFTQNKMMNPTLPIISPFRPFPLFRSISSLFVKDESIEEMICRYECIFGRDDADGWDVRQAMNDLVAYDSIPEPRIIIAGLHACRRLNDYALSVRFLEMVKDKCGNKVQEIYPYLVQEIEETVAELGCDFPENLGYDKPELWLEDVYSM</sequence>
<evidence type="ECO:0000256" key="3">
    <source>
        <dbReference type="ARBA" id="ARBA00007972"/>
    </source>
</evidence>
<comment type="pathway">
    <text evidence="2 13">Energy metabolism; oxidative phosphorylation.</text>
</comment>
<evidence type="ECO:0000256" key="6">
    <source>
        <dbReference type="ARBA" id="ARBA00022723"/>
    </source>
</evidence>
<keyword evidence="11 13" id="KW-0472">Membrane</keyword>
<reference evidence="14 15" key="1">
    <citation type="submission" date="2024-05" db="EMBL/GenBank/DDBJ databases">
        <title>Genetic variation in Jamaican populations of the coffee berry borer (Hypothenemus hampei).</title>
        <authorList>
            <person name="Errbii M."/>
            <person name="Myrie A."/>
        </authorList>
    </citation>
    <scope>NUCLEOTIDE SEQUENCE [LARGE SCALE GENOMIC DNA]</scope>
    <source>
        <strain evidence="14">JA-Hopewell-2020-01-JO</strain>
        <tissue evidence="14">Whole body</tissue>
    </source>
</reference>
<protein>
    <recommendedName>
        <fullName evidence="4 13">Cytochrome c oxidase subunit 5A, mitochondrial</fullName>
    </recommendedName>
    <alternativeName>
        <fullName evidence="12 13">Cytochrome c oxidase polypeptide Va</fullName>
    </alternativeName>
</protein>
<evidence type="ECO:0000256" key="8">
    <source>
        <dbReference type="ARBA" id="ARBA00022946"/>
    </source>
</evidence>
<dbReference type="SUPFAM" id="SSF48479">
    <property type="entry name" value="Cytochrome c oxidase subunit E"/>
    <property type="match status" value="1"/>
</dbReference>
<evidence type="ECO:0000313" key="14">
    <source>
        <dbReference type="EMBL" id="KAL1500778.1"/>
    </source>
</evidence>
<dbReference type="InterPro" id="IPR003204">
    <property type="entry name" value="Cyt_c_oxidase_su5A/6"/>
</dbReference>